<dbReference type="EMBL" id="CP022347">
    <property type="protein sequence ID" value="ASQ30768.1"/>
    <property type="molecule type" value="Genomic_DNA"/>
</dbReference>
<evidence type="ECO:0000259" key="1">
    <source>
        <dbReference type="Pfam" id="PF01979"/>
    </source>
</evidence>
<feature type="domain" description="Amidohydrolase-related" evidence="1">
    <location>
        <begin position="222"/>
        <end position="389"/>
    </location>
</feature>
<dbReference type="GO" id="GO:0005737">
    <property type="term" value="C:cytoplasm"/>
    <property type="evidence" value="ECO:0007669"/>
    <property type="project" value="TreeGrafter"/>
</dbReference>
<dbReference type="InterPro" id="IPR011059">
    <property type="entry name" value="Metal-dep_hydrolase_composite"/>
</dbReference>
<dbReference type="AlphaFoldDB" id="A0A222MYF5"/>
<keyword evidence="3" id="KW-1185">Reference proteome</keyword>
<dbReference type="Pfam" id="PF01979">
    <property type="entry name" value="Amidohydro_1"/>
    <property type="match status" value="1"/>
</dbReference>
<dbReference type="Gene3D" id="3.20.20.140">
    <property type="entry name" value="Metal-dependent hydrolases"/>
    <property type="match status" value="1"/>
</dbReference>
<dbReference type="Proteomes" id="UP000201169">
    <property type="component" value="Chromosome"/>
</dbReference>
<dbReference type="GO" id="GO:0004038">
    <property type="term" value="F:allantoinase activity"/>
    <property type="evidence" value="ECO:0007669"/>
    <property type="project" value="TreeGrafter"/>
</dbReference>
<dbReference type="PANTHER" id="PTHR43668">
    <property type="entry name" value="ALLANTOINASE"/>
    <property type="match status" value="1"/>
</dbReference>
<gene>
    <name evidence="2" type="ORF">CAV_1140</name>
</gene>
<dbReference type="InterPro" id="IPR050138">
    <property type="entry name" value="DHOase/Allantoinase_Hydrolase"/>
</dbReference>
<dbReference type="GO" id="GO:0004151">
    <property type="term" value="F:dihydroorotase activity"/>
    <property type="evidence" value="ECO:0007669"/>
    <property type="project" value="UniProtKB-EC"/>
</dbReference>
<accession>A0A222MYF5</accession>
<protein>
    <submittedName>
        <fullName evidence="2">Dihydroorotase, subgroup IIa</fullName>
        <ecNumber evidence="2">3.5.2.3</ecNumber>
    </submittedName>
</protein>
<name>A0A222MYF5_9BACT</name>
<dbReference type="EC" id="3.5.2.3" evidence="2"/>
<dbReference type="KEGG" id="cavi:CAV_1140"/>
<dbReference type="RefSeq" id="WP_094325574.1">
    <property type="nucleotide sequence ID" value="NZ_CP022347.1"/>
</dbReference>
<organism evidence="2 3">
    <name type="scientific">Campylobacter avium LMG 24591</name>
    <dbReference type="NCBI Taxonomy" id="522484"/>
    <lineage>
        <taxon>Bacteria</taxon>
        <taxon>Pseudomonadati</taxon>
        <taxon>Campylobacterota</taxon>
        <taxon>Epsilonproteobacteria</taxon>
        <taxon>Campylobacterales</taxon>
        <taxon>Campylobacteraceae</taxon>
        <taxon>Campylobacter</taxon>
    </lineage>
</organism>
<evidence type="ECO:0000313" key="3">
    <source>
        <dbReference type="Proteomes" id="UP000201169"/>
    </source>
</evidence>
<proteinExistence type="predicted"/>
<dbReference type="InterPro" id="IPR032466">
    <property type="entry name" value="Metal_Hydrolase"/>
</dbReference>
<dbReference type="GO" id="GO:0006145">
    <property type="term" value="P:purine nucleobase catabolic process"/>
    <property type="evidence" value="ECO:0007669"/>
    <property type="project" value="TreeGrafter"/>
</dbReference>
<reference evidence="2 3" key="1">
    <citation type="submission" date="2017-07" db="EMBL/GenBank/DDBJ databases">
        <title>Analysis of two Campylobacter avium genomes and identification of a novel hippuricase gene.</title>
        <authorList>
            <person name="Miller W.G."/>
            <person name="Chapman M.H."/>
            <person name="Yee E."/>
            <person name="Revez J."/>
            <person name="Bono J.L."/>
            <person name="Rossi M."/>
        </authorList>
    </citation>
    <scope>NUCLEOTIDE SEQUENCE [LARGE SCALE GENOMIC DNA]</scope>
    <source>
        <strain evidence="2 3">LMG 24591</strain>
    </source>
</reference>
<dbReference type="InterPro" id="IPR006680">
    <property type="entry name" value="Amidohydro-rel"/>
</dbReference>
<dbReference type="SUPFAM" id="SSF51338">
    <property type="entry name" value="Composite domain of metallo-dependent hydrolases"/>
    <property type="match status" value="1"/>
</dbReference>
<keyword evidence="2" id="KW-0378">Hydrolase</keyword>
<sequence>MLIKNARIYGEESLDLRIENEHIVEISKNISSHSSQIFDAKNLTLLPSFVDLNVNLKNDSFSLENLRLLQSECLQGGLSAILLRDKMNYDENSFDLLKQVLDSLNLDVFASACVLDDESKLKNVSSLVNNGVKALELKSSQNAYAIKQAMNYALMKNVPLFVSCYDENFDDNGVMNDGELSFSLGLSGISAICELSEVAKMKEIAKFYGINIVFESLSLAKSLELLEKEDLKLVSIHNLLKDESACENFNTYAKLLPPLRTKDDVRLLRQALKEGKISFLSSFHSPKSLHLKDLAFYEAAFGVHSISEYVALCNTFFIKENLLSWRELCTYTSLNAAKLLGLNCGEIAINKEANFILLDENEKIATKANSLYSKDELFGNIKAHYVKGSPVN</sequence>
<dbReference type="PANTHER" id="PTHR43668:SF2">
    <property type="entry name" value="ALLANTOINASE"/>
    <property type="match status" value="1"/>
</dbReference>
<dbReference type="SUPFAM" id="SSF51556">
    <property type="entry name" value="Metallo-dependent hydrolases"/>
    <property type="match status" value="1"/>
</dbReference>
<evidence type="ECO:0000313" key="2">
    <source>
        <dbReference type="EMBL" id="ASQ30768.1"/>
    </source>
</evidence>
<dbReference type="OrthoDB" id="9803027at2"/>